<reference evidence="1" key="2">
    <citation type="journal article" date="2022" name="New Phytol.">
        <title>Evolutionary transition to the ectomycorrhizal habit in the genomes of a hyperdiverse lineage of mushroom-forming fungi.</title>
        <authorList>
            <person name="Looney B."/>
            <person name="Miyauchi S."/>
            <person name="Morin E."/>
            <person name="Drula E."/>
            <person name="Courty P.E."/>
            <person name="Kohler A."/>
            <person name="Kuo A."/>
            <person name="LaButti K."/>
            <person name="Pangilinan J."/>
            <person name="Lipzen A."/>
            <person name="Riley R."/>
            <person name="Andreopoulos W."/>
            <person name="He G."/>
            <person name="Johnson J."/>
            <person name="Nolan M."/>
            <person name="Tritt A."/>
            <person name="Barry K.W."/>
            <person name="Grigoriev I.V."/>
            <person name="Nagy L.G."/>
            <person name="Hibbett D."/>
            <person name="Henrissat B."/>
            <person name="Matheny P.B."/>
            <person name="Labbe J."/>
            <person name="Martin F.M."/>
        </authorList>
    </citation>
    <scope>NUCLEOTIDE SEQUENCE</scope>
    <source>
        <strain evidence="1">EC-137</strain>
    </source>
</reference>
<dbReference type="Proteomes" id="UP000814128">
    <property type="component" value="Unassembled WGS sequence"/>
</dbReference>
<evidence type="ECO:0000313" key="1">
    <source>
        <dbReference type="EMBL" id="KAI0032147.1"/>
    </source>
</evidence>
<gene>
    <name evidence="1" type="ORF">K488DRAFT_86125</name>
</gene>
<evidence type="ECO:0000313" key="2">
    <source>
        <dbReference type="Proteomes" id="UP000814128"/>
    </source>
</evidence>
<accession>A0ACB8QKF9</accession>
<sequence>MPYVLHSRSSSEGSVPSSSRPAITFSDEKGAGAFAPLGALPRRPAARQRKFHLLDDDNTPSTPPQISPPDTPPEPAEGEPAGIPFPSSSAPLSPPLSAGRADRIPSAPRIVRSGSSPIILSNGKPLKPSLKSSSSSSIPDEYSAQNRALHTRAQSMPSTPAFGPKNVHFQEDDQIATVRVFRATGRPRSVSTNEDTETETEPEQPAYPFPAIAGAHRSPSSLAPLMEIDPSPARTSPVPRSNASPYANIHLEAISLPPSRPPVLRGSVLVRNVSFEKRVGLRFTLDEWTTVSEVIATYSTSLSSPHPLLPTANLTLGDLAVSGSASGTSQWDRFSFAIRLEDYEARLMDRTLLLAASYHASGVGEWWDNNAGANYRVAFRARAPSPPPSRKPSAALFTTGAASALPPPPAAPRSFPPVPPVARPAPIVRSTSSPTPPTMRTLGRLSLKQYAAPAPPALSVPAPPPPTQEDSALSPLKIVGGQFATQVDEAVVESKPAEQHSTPPQSPEEPPHVDEGFETGSEDEDEKPKPADPPAPALTRSPSGLRLDLDLDLGAPEPRRAAPTVALSARGPFSPTRSSPVPFTSMLSAVAQTNTNTAAAASAKAAAGESRGDATYAALIREWCFAQGDANGSAAAAAATAGGWELPGKQNMLWVGMGG</sequence>
<reference evidence="1" key="1">
    <citation type="submission" date="2021-02" db="EMBL/GenBank/DDBJ databases">
        <authorList>
            <consortium name="DOE Joint Genome Institute"/>
            <person name="Ahrendt S."/>
            <person name="Looney B.P."/>
            <person name="Miyauchi S."/>
            <person name="Morin E."/>
            <person name="Drula E."/>
            <person name="Courty P.E."/>
            <person name="Chicoki N."/>
            <person name="Fauchery L."/>
            <person name="Kohler A."/>
            <person name="Kuo A."/>
            <person name="Labutti K."/>
            <person name="Pangilinan J."/>
            <person name="Lipzen A."/>
            <person name="Riley R."/>
            <person name="Andreopoulos W."/>
            <person name="He G."/>
            <person name="Johnson J."/>
            <person name="Barry K.W."/>
            <person name="Grigoriev I.V."/>
            <person name="Nagy L."/>
            <person name="Hibbett D."/>
            <person name="Henrissat B."/>
            <person name="Matheny P.B."/>
            <person name="Labbe J."/>
            <person name="Martin F."/>
        </authorList>
    </citation>
    <scope>NUCLEOTIDE SEQUENCE</scope>
    <source>
        <strain evidence="1">EC-137</strain>
    </source>
</reference>
<organism evidence="1 2">
    <name type="scientific">Vararia minispora EC-137</name>
    <dbReference type="NCBI Taxonomy" id="1314806"/>
    <lineage>
        <taxon>Eukaryota</taxon>
        <taxon>Fungi</taxon>
        <taxon>Dikarya</taxon>
        <taxon>Basidiomycota</taxon>
        <taxon>Agaricomycotina</taxon>
        <taxon>Agaricomycetes</taxon>
        <taxon>Russulales</taxon>
        <taxon>Lachnocladiaceae</taxon>
        <taxon>Vararia</taxon>
    </lineage>
</organism>
<comment type="caution">
    <text evidence="1">The sequence shown here is derived from an EMBL/GenBank/DDBJ whole genome shotgun (WGS) entry which is preliminary data.</text>
</comment>
<keyword evidence="2" id="KW-1185">Reference proteome</keyword>
<proteinExistence type="predicted"/>
<dbReference type="EMBL" id="MU273555">
    <property type="protein sequence ID" value="KAI0032147.1"/>
    <property type="molecule type" value="Genomic_DNA"/>
</dbReference>
<protein>
    <submittedName>
        <fullName evidence="1">Phosphatase regulatory subunit-domain-containing protein</fullName>
    </submittedName>
</protein>
<name>A0ACB8QKF9_9AGAM</name>